<reference evidence="1 2" key="1">
    <citation type="submission" date="2023-08" db="EMBL/GenBank/DDBJ databases">
        <title>Methanolobus mangrovi sp. nov. and Methanolobus sediminis sp. nov, two novel methylotrophic methanogens isolated from mangrove sediments in China.</title>
        <authorList>
            <person name="Zhou J."/>
        </authorList>
    </citation>
    <scope>NUCLEOTIDE SEQUENCE [LARGE SCALE GENOMIC DNA]</scope>
    <source>
        <strain evidence="1 2">FTZ6</strain>
    </source>
</reference>
<dbReference type="Proteomes" id="UP001182908">
    <property type="component" value="Chromosome"/>
</dbReference>
<evidence type="ECO:0000313" key="2">
    <source>
        <dbReference type="Proteomes" id="UP001182908"/>
    </source>
</evidence>
<dbReference type="EMBL" id="CP133592">
    <property type="protein sequence ID" value="WMW24329.1"/>
    <property type="molecule type" value="Genomic_DNA"/>
</dbReference>
<dbReference type="KEGG" id="mseb:RE474_09515"/>
<keyword evidence="2" id="KW-1185">Reference proteome</keyword>
<gene>
    <name evidence="1" type="ORF">RE474_09515</name>
</gene>
<sequence>MESMRYMSLVFRGLVEEYSNTGVRPSVFMDASGSLQVYLCDPIIEEMDEDYGIDLEREYDVNGGQFSDVSFNRVMPVETIKHNLGNEATIQ</sequence>
<dbReference type="AlphaFoldDB" id="A0AA51YKV5"/>
<accession>A0AA51YKV5</accession>
<name>A0AA51YKV5_9EURY</name>
<dbReference type="RefSeq" id="WP_309310141.1">
    <property type="nucleotide sequence ID" value="NZ_CP133592.1"/>
</dbReference>
<protein>
    <submittedName>
        <fullName evidence="1">Uncharacterized protein</fullName>
    </submittedName>
</protein>
<dbReference type="GeneID" id="84232954"/>
<organism evidence="1 2">
    <name type="scientific">Methanolobus sediminis</name>
    <dbReference type="NCBI Taxonomy" id="3072978"/>
    <lineage>
        <taxon>Archaea</taxon>
        <taxon>Methanobacteriati</taxon>
        <taxon>Methanobacteriota</taxon>
        <taxon>Stenosarchaea group</taxon>
        <taxon>Methanomicrobia</taxon>
        <taxon>Methanosarcinales</taxon>
        <taxon>Methanosarcinaceae</taxon>
        <taxon>Methanolobus</taxon>
    </lineage>
</organism>
<evidence type="ECO:0000313" key="1">
    <source>
        <dbReference type="EMBL" id="WMW24329.1"/>
    </source>
</evidence>
<proteinExistence type="predicted"/>